<reference evidence="1" key="1">
    <citation type="submission" date="2020-05" db="EMBL/GenBank/DDBJ databases">
        <authorList>
            <person name="Chiriac C."/>
            <person name="Salcher M."/>
            <person name="Ghai R."/>
            <person name="Kavagutti S V."/>
        </authorList>
    </citation>
    <scope>NUCLEOTIDE SEQUENCE</scope>
</reference>
<sequence length="104" mass="12403">MKCVKVESHSLYDFYCNSCDCEFMIDFNDQILYYKVLLDNKERKYLRSRLKYEKMSHYTQVITCHSTIIKTIVEVNTFFNVNVSSSLDDYKNIANKLLNLKVFS</sequence>
<evidence type="ECO:0000313" key="1">
    <source>
        <dbReference type="EMBL" id="CAB4196605.1"/>
    </source>
</evidence>
<accession>A0A6J5RWH4</accession>
<name>A0A6J5RWH4_9CAUD</name>
<organism evidence="1">
    <name type="scientific">uncultured Caudovirales phage</name>
    <dbReference type="NCBI Taxonomy" id="2100421"/>
    <lineage>
        <taxon>Viruses</taxon>
        <taxon>Duplodnaviria</taxon>
        <taxon>Heunggongvirae</taxon>
        <taxon>Uroviricota</taxon>
        <taxon>Caudoviricetes</taxon>
        <taxon>Peduoviridae</taxon>
        <taxon>Maltschvirus</taxon>
        <taxon>Maltschvirus maltsch</taxon>
    </lineage>
</organism>
<protein>
    <submittedName>
        <fullName evidence="1">Uncharacterized protein</fullName>
    </submittedName>
</protein>
<dbReference type="EMBL" id="LR797252">
    <property type="protein sequence ID" value="CAB4196605.1"/>
    <property type="molecule type" value="Genomic_DNA"/>
</dbReference>
<gene>
    <name evidence="1" type="ORF">UFOVP1290_125</name>
</gene>
<proteinExistence type="predicted"/>